<dbReference type="Proteomes" id="UP001501508">
    <property type="component" value="Unassembled WGS sequence"/>
</dbReference>
<dbReference type="InterPro" id="IPR036388">
    <property type="entry name" value="WH-like_DNA-bd_sf"/>
</dbReference>
<dbReference type="InterPro" id="IPR002481">
    <property type="entry name" value="FUR"/>
</dbReference>
<proteinExistence type="predicted"/>
<dbReference type="InterPro" id="IPR036390">
    <property type="entry name" value="WH_DNA-bd_sf"/>
</dbReference>
<dbReference type="PANTHER" id="PTHR33202">
    <property type="entry name" value="ZINC UPTAKE REGULATION PROTEIN"/>
    <property type="match status" value="1"/>
</dbReference>
<dbReference type="SUPFAM" id="SSF46785">
    <property type="entry name" value="Winged helix' DNA-binding domain"/>
    <property type="match status" value="1"/>
</dbReference>
<organism evidence="1 2">
    <name type="scientific">Ravibacter arvi</name>
    <dbReference type="NCBI Taxonomy" id="2051041"/>
    <lineage>
        <taxon>Bacteria</taxon>
        <taxon>Pseudomonadati</taxon>
        <taxon>Bacteroidota</taxon>
        <taxon>Cytophagia</taxon>
        <taxon>Cytophagales</taxon>
        <taxon>Spirosomataceae</taxon>
        <taxon>Ravibacter</taxon>
    </lineage>
</organism>
<dbReference type="RefSeq" id="WP_345031574.1">
    <property type="nucleotide sequence ID" value="NZ_BAABEY010000032.1"/>
</dbReference>
<evidence type="ECO:0000313" key="1">
    <source>
        <dbReference type="EMBL" id="GAA4444571.1"/>
    </source>
</evidence>
<dbReference type="EMBL" id="BAABEY010000032">
    <property type="protein sequence ID" value="GAA4444571.1"/>
    <property type="molecule type" value="Genomic_DNA"/>
</dbReference>
<sequence length="140" mass="16057">MSKKVTDTLKEHDLRNTSCREDVLAILSQNNTALSHGEIERELDNRFDRVTIYRTLKTFVDKGIIHKVLDEEGLRYAVCKDQCQGHQHHHDHIHFKCTSCGLTNCIDNISIPEVTLPNGYQRLETNLLIQGTCPLCSRKN</sequence>
<dbReference type="Pfam" id="PF01475">
    <property type="entry name" value="FUR"/>
    <property type="match status" value="1"/>
</dbReference>
<keyword evidence="2" id="KW-1185">Reference proteome</keyword>
<accession>A0ABP8M6B9</accession>
<name>A0ABP8M6B9_9BACT</name>
<comment type="caution">
    <text evidence="1">The sequence shown here is derived from an EMBL/GenBank/DDBJ whole genome shotgun (WGS) entry which is preliminary data.</text>
</comment>
<evidence type="ECO:0000313" key="2">
    <source>
        <dbReference type="Proteomes" id="UP001501508"/>
    </source>
</evidence>
<reference evidence="2" key="1">
    <citation type="journal article" date="2019" name="Int. J. Syst. Evol. Microbiol.">
        <title>The Global Catalogue of Microorganisms (GCM) 10K type strain sequencing project: providing services to taxonomists for standard genome sequencing and annotation.</title>
        <authorList>
            <consortium name="The Broad Institute Genomics Platform"/>
            <consortium name="The Broad Institute Genome Sequencing Center for Infectious Disease"/>
            <person name="Wu L."/>
            <person name="Ma J."/>
        </authorList>
    </citation>
    <scope>NUCLEOTIDE SEQUENCE [LARGE SCALE GENOMIC DNA]</scope>
    <source>
        <strain evidence="2">JCM 31920</strain>
    </source>
</reference>
<protein>
    <submittedName>
        <fullName evidence="1">Transcriptional regulator ZurR</fullName>
    </submittedName>
</protein>
<dbReference type="PANTHER" id="PTHR33202:SF22">
    <property type="entry name" value="HYDROGEN PEROXIDE SENSITIVE REPRESSOR"/>
    <property type="match status" value="1"/>
</dbReference>
<gene>
    <name evidence="1" type="primary">zurR</name>
    <name evidence="1" type="ORF">GCM10023091_34970</name>
</gene>
<dbReference type="Gene3D" id="1.10.10.10">
    <property type="entry name" value="Winged helix-like DNA-binding domain superfamily/Winged helix DNA-binding domain"/>
    <property type="match status" value="1"/>
</dbReference>